<dbReference type="PANTHER" id="PTHR23184">
    <property type="entry name" value="TETRATRICOPEPTIDE REPEAT PROTEIN 14"/>
    <property type="match status" value="1"/>
</dbReference>
<organism evidence="3 4">
    <name type="scientific">Caerostris darwini</name>
    <dbReference type="NCBI Taxonomy" id="1538125"/>
    <lineage>
        <taxon>Eukaryota</taxon>
        <taxon>Metazoa</taxon>
        <taxon>Ecdysozoa</taxon>
        <taxon>Arthropoda</taxon>
        <taxon>Chelicerata</taxon>
        <taxon>Arachnida</taxon>
        <taxon>Araneae</taxon>
        <taxon>Araneomorphae</taxon>
        <taxon>Entelegynae</taxon>
        <taxon>Araneoidea</taxon>
        <taxon>Araneidae</taxon>
        <taxon>Caerostris</taxon>
    </lineage>
</organism>
<accession>A0AAV4VEM0</accession>
<dbReference type="InterPro" id="IPR039190">
    <property type="entry name" value="TTC14"/>
</dbReference>
<comment type="caution">
    <text evidence="3">The sequence shown here is derived from an EMBL/GenBank/DDBJ whole genome shotgun (WGS) entry which is preliminary data.</text>
</comment>
<dbReference type="InterPro" id="IPR011990">
    <property type="entry name" value="TPR-like_helical_dom_sf"/>
</dbReference>
<evidence type="ECO:0000313" key="3">
    <source>
        <dbReference type="EMBL" id="GIY68725.1"/>
    </source>
</evidence>
<dbReference type="Gene3D" id="1.25.40.10">
    <property type="entry name" value="Tetratricopeptide repeat domain"/>
    <property type="match status" value="1"/>
</dbReference>
<sequence length="438" mass="50916">MNLLHLHGAALIRTIVGSSPCENPDEESVEQYILEFIKDKQQQLNKDASNIKEEQKTASAVLKPLPLELYRQDQDILQRRRIFFKNLNRLDVLYLQILDCTDPNKYTLLVLAKHGILAKLEDLSLDVYLPRLHKDQIFNDGDLIKAALWSCSIDDRRLYVTLDDTVFEGTDVPAVKLGRIEPSDLPYYITCSKIGKTYSEYVKESKEYKSEGVWLKELKDFGFDTHSFHSFFEEWDGKIYPAAENYTNLKQKLDLEDSVFMMNKSIQHFDAGNIDRSFKYINEALSMKPDNVMALVYRGTLYANVGKLRQALIDTEEALRIDPACKRAKQQMSQLLVSASEVHFIDKLYFKWKECVALARSYDSSNREAKELMDIANIEFPDKKAISEGNIALPKIEEVRCIYERTAPDLEKRMSKRKKHRKQPRSRHSHPNRHKKHM</sequence>
<dbReference type="PROSITE" id="PS50005">
    <property type="entry name" value="TPR"/>
    <property type="match status" value="1"/>
</dbReference>
<name>A0AAV4VEM0_9ARAC</name>
<dbReference type="EMBL" id="BPLQ01012923">
    <property type="protein sequence ID" value="GIY68725.1"/>
    <property type="molecule type" value="Genomic_DNA"/>
</dbReference>
<proteinExistence type="predicted"/>
<feature type="repeat" description="TPR" evidence="1">
    <location>
        <begin position="292"/>
        <end position="325"/>
    </location>
</feature>
<evidence type="ECO:0000256" key="1">
    <source>
        <dbReference type="PROSITE-ProRule" id="PRU00339"/>
    </source>
</evidence>
<keyword evidence="4" id="KW-1185">Reference proteome</keyword>
<dbReference type="Proteomes" id="UP001054837">
    <property type="component" value="Unassembled WGS sequence"/>
</dbReference>
<dbReference type="SUPFAM" id="SSF48452">
    <property type="entry name" value="TPR-like"/>
    <property type="match status" value="1"/>
</dbReference>
<keyword evidence="1" id="KW-0802">TPR repeat</keyword>
<gene>
    <name evidence="3" type="ORF">CDAR_315481</name>
</gene>
<dbReference type="PANTHER" id="PTHR23184:SF9">
    <property type="entry name" value="TETRATRICOPEPTIDE REPEAT PROTEIN 14"/>
    <property type="match status" value="1"/>
</dbReference>
<evidence type="ECO:0000313" key="4">
    <source>
        <dbReference type="Proteomes" id="UP001054837"/>
    </source>
</evidence>
<evidence type="ECO:0000256" key="2">
    <source>
        <dbReference type="SAM" id="MobiDB-lite"/>
    </source>
</evidence>
<protein>
    <submittedName>
        <fullName evidence="3">Tetratricopeptide repeat protein 14</fullName>
    </submittedName>
</protein>
<feature type="compositionally biased region" description="Basic residues" evidence="2">
    <location>
        <begin position="414"/>
        <end position="438"/>
    </location>
</feature>
<dbReference type="AlphaFoldDB" id="A0AAV4VEM0"/>
<feature type="region of interest" description="Disordered" evidence="2">
    <location>
        <begin position="410"/>
        <end position="438"/>
    </location>
</feature>
<dbReference type="SMART" id="SM00028">
    <property type="entry name" value="TPR"/>
    <property type="match status" value="2"/>
</dbReference>
<dbReference type="InterPro" id="IPR019734">
    <property type="entry name" value="TPR_rpt"/>
</dbReference>
<reference evidence="3 4" key="1">
    <citation type="submission" date="2021-06" db="EMBL/GenBank/DDBJ databases">
        <title>Caerostris darwini draft genome.</title>
        <authorList>
            <person name="Kono N."/>
            <person name="Arakawa K."/>
        </authorList>
    </citation>
    <scope>NUCLEOTIDE SEQUENCE [LARGE SCALE GENOMIC DNA]</scope>
</reference>